<dbReference type="PANTHER" id="PTHR13693">
    <property type="entry name" value="CLASS II AMINOTRANSFERASE/8-AMINO-7-OXONONANOATE SYNTHASE"/>
    <property type="match status" value="1"/>
</dbReference>
<dbReference type="InterPro" id="IPR050087">
    <property type="entry name" value="AON_synthase_class-II"/>
</dbReference>
<accession>A0A2S0N6I3</accession>
<dbReference type="GO" id="GO:0016740">
    <property type="term" value="F:transferase activity"/>
    <property type="evidence" value="ECO:0007669"/>
    <property type="project" value="UniProtKB-KW"/>
</dbReference>
<dbReference type="InterPro" id="IPR015424">
    <property type="entry name" value="PyrdxlP-dep_Trfase"/>
</dbReference>
<dbReference type="KEGG" id="phr:C6569_00970"/>
<dbReference type="GO" id="GO:0030170">
    <property type="term" value="F:pyridoxal phosphate binding"/>
    <property type="evidence" value="ECO:0007669"/>
    <property type="project" value="InterPro"/>
</dbReference>
<dbReference type="Pfam" id="PF00155">
    <property type="entry name" value="Aminotran_1_2"/>
    <property type="match status" value="1"/>
</dbReference>
<dbReference type="InterPro" id="IPR001917">
    <property type="entry name" value="Aminotrans_II_pyridoxalP_BS"/>
</dbReference>
<gene>
    <name evidence="6" type="ORF">C6569_00970</name>
</gene>
<dbReference type="Proteomes" id="UP000237889">
    <property type="component" value="Chromosome"/>
</dbReference>
<evidence type="ECO:0000259" key="5">
    <source>
        <dbReference type="Pfam" id="PF00155"/>
    </source>
</evidence>
<dbReference type="InterPro" id="IPR015421">
    <property type="entry name" value="PyrdxlP-dep_Trfase_major"/>
</dbReference>
<evidence type="ECO:0000256" key="1">
    <source>
        <dbReference type="ARBA" id="ARBA00001933"/>
    </source>
</evidence>
<keyword evidence="3 4" id="KW-0663">Pyridoxal phosphate</keyword>
<evidence type="ECO:0000313" key="6">
    <source>
        <dbReference type="EMBL" id="AVO43758.1"/>
    </source>
</evidence>
<evidence type="ECO:0000256" key="2">
    <source>
        <dbReference type="ARBA" id="ARBA00022679"/>
    </source>
</evidence>
<evidence type="ECO:0000256" key="4">
    <source>
        <dbReference type="RuleBase" id="RU003693"/>
    </source>
</evidence>
<dbReference type="InterPro" id="IPR004839">
    <property type="entry name" value="Aminotransferase_I/II_large"/>
</dbReference>
<dbReference type="RefSeq" id="WP_106747088.1">
    <property type="nucleotide sequence ID" value="NZ_CP027668.1"/>
</dbReference>
<dbReference type="Gene3D" id="3.40.640.10">
    <property type="entry name" value="Type I PLP-dependent aspartate aminotransferase-like (Major domain)"/>
    <property type="match status" value="1"/>
</dbReference>
<dbReference type="AlphaFoldDB" id="A0A2S0N6I3"/>
<dbReference type="InterPro" id="IPR015422">
    <property type="entry name" value="PyrdxlP-dep_Trfase_small"/>
</dbReference>
<evidence type="ECO:0000256" key="3">
    <source>
        <dbReference type="ARBA" id="ARBA00022898"/>
    </source>
</evidence>
<name>A0A2S0N6I3_9HYPH</name>
<keyword evidence="7" id="KW-1185">Reference proteome</keyword>
<proteinExistence type="inferred from homology"/>
<comment type="similarity">
    <text evidence="4">Belongs to the class-II pyridoxal-phosphate-dependent aminotransferase family.</text>
</comment>
<comment type="cofactor">
    <cofactor evidence="1 4">
        <name>pyridoxal 5'-phosphate</name>
        <dbReference type="ChEBI" id="CHEBI:597326"/>
    </cofactor>
</comment>
<reference evidence="6 7" key="1">
    <citation type="submission" date="2018-03" db="EMBL/GenBank/DDBJ databases">
        <title>Genome sequencing of Phreatobacter sp.</title>
        <authorList>
            <person name="Kim S.-J."/>
            <person name="Heo J."/>
            <person name="Kwon S.-W."/>
        </authorList>
    </citation>
    <scope>NUCLEOTIDE SEQUENCE [LARGE SCALE GENOMIC DNA]</scope>
    <source>
        <strain evidence="6 7">S-12</strain>
    </source>
</reference>
<dbReference type="PROSITE" id="PS00599">
    <property type="entry name" value="AA_TRANSFER_CLASS_2"/>
    <property type="match status" value="1"/>
</dbReference>
<dbReference type="OrthoDB" id="9807157at2"/>
<evidence type="ECO:0000313" key="7">
    <source>
        <dbReference type="Proteomes" id="UP000237889"/>
    </source>
</evidence>
<dbReference type="EMBL" id="CP027668">
    <property type="protein sequence ID" value="AVO43758.1"/>
    <property type="molecule type" value="Genomic_DNA"/>
</dbReference>
<organism evidence="6 7">
    <name type="scientific">Phreatobacter cathodiphilus</name>
    <dbReference type="NCBI Taxonomy" id="1868589"/>
    <lineage>
        <taxon>Bacteria</taxon>
        <taxon>Pseudomonadati</taxon>
        <taxon>Pseudomonadota</taxon>
        <taxon>Alphaproteobacteria</taxon>
        <taxon>Hyphomicrobiales</taxon>
        <taxon>Phreatobacteraceae</taxon>
        <taxon>Phreatobacter</taxon>
    </lineage>
</organism>
<dbReference type="PANTHER" id="PTHR13693:SF3">
    <property type="entry name" value="LD36009P"/>
    <property type="match status" value="1"/>
</dbReference>
<sequence length="417" mass="43796">MSDSTVHPEGGSQTVAATAQLTGILRRVASLGDILERSVGDATHPLKIQLERFDSPVHAVIDGRPTTLFGTNSYLGLNFDPRCIAAAETALKTWGTGSTASRVASGNQAGHAELERTIAAYYGRPDAIVFSTGFMANLGSIGGLAAEGDLILYDAFCHASIIDACRASGATFKSFRHNDPADLDRMLSEATVPPSRTLVVLEGLYSVWGDLGAVKDLATVAKKHGALVLVDEAHGLGLYGPTGRGVTEAQGAEHLVDAVVGTFSKSVGVIGGYCVTSHPALKALRFLARSYLYTASLPPAVVASARTAIGIIASEPERRADLWRKAERFCAGVEALGYSMCAAPGPVGAIKMRGLVQGLGFWRELLERGIYVNILVPPATPSGEVLLRYSVSAAHTDADIDLFLGVLSDLSQMSQTA</sequence>
<dbReference type="Gene3D" id="3.90.1150.10">
    <property type="entry name" value="Aspartate Aminotransferase, domain 1"/>
    <property type="match status" value="1"/>
</dbReference>
<dbReference type="SUPFAM" id="SSF53383">
    <property type="entry name" value="PLP-dependent transferases"/>
    <property type="match status" value="1"/>
</dbReference>
<feature type="domain" description="Aminotransferase class I/classII large" evidence="5">
    <location>
        <begin position="67"/>
        <end position="405"/>
    </location>
</feature>
<protein>
    <submittedName>
        <fullName evidence="6">8-amino-7-oxononanoate synthase</fullName>
    </submittedName>
</protein>
<keyword evidence="2" id="KW-0808">Transferase</keyword>